<dbReference type="GO" id="GO:0004175">
    <property type="term" value="F:endopeptidase activity"/>
    <property type="evidence" value="ECO:0007669"/>
    <property type="project" value="UniProtKB-ARBA"/>
</dbReference>
<keyword evidence="1" id="KW-0812">Transmembrane</keyword>
<keyword evidence="1" id="KW-1133">Transmembrane helix</keyword>
<feature type="transmembrane region" description="Helical" evidence="1">
    <location>
        <begin position="37"/>
        <end position="58"/>
    </location>
</feature>
<dbReference type="InterPro" id="IPR003675">
    <property type="entry name" value="Rce1/LyrA-like_dom"/>
</dbReference>
<evidence type="ECO:0000256" key="1">
    <source>
        <dbReference type="SAM" id="Phobius"/>
    </source>
</evidence>
<evidence type="ECO:0000259" key="2">
    <source>
        <dbReference type="Pfam" id="PF02517"/>
    </source>
</evidence>
<evidence type="ECO:0000313" key="3">
    <source>
        <dbReference type="EMBL" id="BCF94022.1"/>
    </source>
</evidence>
<keyword evidence="1" id="KW-0472">Membrane</keyword>
<sequence>MIPLALLATELLPLPLDFIANVLFPGQPIGGPGLGSHGIVSALALGCLIAPLAETAFNQWGCITLLRNKLGAGPWTAIVLSAALFAAMHTYSWKYVLTTFPIGIVLGYVFVVEKMRRGQAFWMVALIHSLRNAISIAALYCLR</sequence>
<organism evidence="3 4">
    <name type="scientific">Paraburkholderia largidicola</name>
    <dbReference type="NCBI Taxonomy" id="3014751"/>
    <lineage>
        <taxon>Bacteria</taxon>
        <taxon>Pseudomonadati</taxon>
        <taxon>Pseudomonadota</taxon>
        <taxon>Betaproteobacteria</taxon>
        <taxon>Burkholderiales</taxon>
        <taxon>Burkholderiaceae</taxon>
        <taxon>Paraburkholderia</taxon>
    </lineage>
</organism>
<evidence type="ECO:0000313" key="4">
    <source>
        <dbReference type="Proteomes" id="UP000510888"/>
    </source>
</evidence>
<geneLocation type="plasmid" evidence="3 4">
    <name>PPGU16_p1</name>
</geneLocation>
<reference evidence="3 4" key="1">
    <citation type="journal article" date="2020" name="Genes (Basel)">
        <title>Genomic Comparison of Insect Gut Symbionts from Divergent Burkholderia Subclades.</title>
        <authorList>
            <person name="Takeshita K."/>
            <person name="Kikuchi Y."/>
        </authorList>
    </citation>
    <scope>NUCLEOTIDE SEQUENCE [LARGE SCALE GENOMIC DNA]</scope>
    <source>
        <strain evidence="3 4">PGU16</strain>
        <plasmid evidence="3 4">PPGU16_p1</plasmid>
    </source>
</reference>
<feature type="transmembrane region" description="Helical" evidence="1">
    <location>
        <begin position="95"/>
        <end position="113"/>
    </location>
</feature>
<feature type="transmembrane region" description="Helical" evidence="1">
    <location>
        <begin position="70"/>
        <end position="89"/>
    </location>
</feature>
<accession>A0A7I8BZ52</accession>
<gene>
    <name evidence="3" type="ORF">PPGU16_70890</name>
</gene>
<dbReference type="Proteomes" id="UP000510888">
    <property type="component" value="Plasmid PPGU16_p1"/>
</dbReference>
<dbReference type="AlphaFoldDB" id="A0A7I8BZ52"/>
<dbReference type="EMBL" id="AP023176">
    <property type="protein sequence ID" value="BCF94022.1"/>
    <property type="molecule type" value="Genomic_DNA"/>
</dbReference>
<feature type="domain" description="CAAX prenyl protease 2/Lysostaphin resistance protein A-like" evidence="2">
    <location>
        <begin position="40"/>
        <end position="134"/>
    </location>
</feature>
<name>A0A7I8BZ52_9BURK</name>
<keyword evidence="4" id="KW-1185">Reference proteome</keyword>
<dbReference type="Pfam" id="PF02517">
    <property type="entry name" value="Rce1-like"/>
    <property type="match status" value="1"/>
</dbReference>
<dbReference type="KEGG" id="plad:PPGU16_70890"/>
<proteinExistence type="predicted"/>
<keyword evidence="3" id="KW-0614">Plasmid</keyword>
<dbReference type="GO" id="GO:0080120">
    <property type="term" value="P:CAAX-box protein maturation"/>
    <property type="evidence" value="ECO:0007669"/>
    <property type="project" value="UniProtKB-ARBA"/>
</dbReference>
<protein>
    <recommendedName>
        <fullName evidence="2">CAAX prenyl protease 2/Lysostaphin resistance protein A-like domain-containing protein</fullName>
    </recommendedName>
</protein>